<dbReference type="InterPro" id="IPR052901">
    <property type="entry name" value="Bact_TGase-like"/>
</dbReference>
<accession>A0A292YK58</accession>
<feature type="region of interest" description="Disordered" evidence="1">
    <location>
        <begin position="581"/>
        <end position="604"/>
    </location>
</feature>
<keyword evidence="2" id="KW-0812">Transmembrane</keyword>
<dbReference type="OrthoDB" id="9804872at2"/>
<reference evidence="5" key="1">
    <citation type="submission" date="2017-07" db="EMBL/GenBank/DDBJ databases">
        <title>Draft genome sequence of Effusibacillus lacus strain skLN1.</title>
        <authorList>
            <person name="Watanabe M."/>
            <person name="Kojima H."/>
            <person name="Fukui M."/>
        </authorList>
    </citation>
    <scope>NUCLEOTIDE SEQUENCE [LARGE SCALE GENOMIC DNA]</scope>
    <source>
        <strain evidence="5">skLN1</strain>
    </source>
</reference>
<feature type="transmembrane region" description="Helical" evidence="2">
    <location>
        <begin position="42"/>
        <end position="59"/>
    </location>
</feature>
<name>A0A292YK58_9BACL</name>
<feature type="transmembrane region" description="Helical" evidence="2">
    <location>
        <begin position="614"/>
        <end position="635"/>
    </location>
</feature>
<dbReference type="InterPro" id="IPR038765">
    <property type="entry name" value="Papain-like_cys_pep_sf"/>
</dbReference>
<dbReference type="AlphaFoldDB" id="A0A292YK58"/>
<feature type="transmembrane region" description="Helical" evidence="2">
    <location>
        <begin position="143"/>
        <end position="164"/>
    </location>
</feature>
<proteinExistence type="predicted"/>
<dbReference type="Pfam" id="PF01841">
    <property type="entry name" value="Transglut_core"/>
    <property type="match status" value="1"/>
</dbReference>
<dbReference type="EMBL" id="BDUF01000008">
    <property type="protein sequence ID" value="GAX88764.1"/>
    <property type="molecule type" value="Genomic_DNA"/>
</dbReference>
<organism evidence="4 5">
    <name type="scientific">Effusibacillus lacus</name>
    <dbReference type="NCBI Taxonomy" id="1348429"/>
    <lineage>
        <taxon>Bacteria</taxon>
        <taxon>Bacillati</taxon>
        <taxon>Bacillota</taxon>
        <taxon>Bacilli</taxon>
        <taxon>Bacillales</taxon>
        <taxon>Alicyclobacillaceae</taxon>
        <taxon>Effusibacillus</taxon>
    </lineage>
</organism>
<dbReference type="RefSeq" id="WP_096180461.1">
    <property type="nucleotide sequence ID" value="NZ_BDUF01000008.1"/>
</dbReference>
<sequence length="742" mass="85082">MQRTSNWITGTFSRDFLLTAILFVWLYQLLAPLGQAGGIPDMDGFYLFVALLLGIELLVPARIVQIGLKLALMFSFMHYFYFFGEKIWEFKWILDLGRELSVGFNLLVERNFTDVPEITRTFLFLLFLWLTASVYRNAMISRVWLFVLLFIGELVIGVIDTFFPPDASGYVVRYFLLGVIMLSLSQLPELEKWARIPKRMRGWPAKWVVWTLVVTASAVGTGMAAPKLPPSWPDPVSFLQGKAVNEGLNGPKKIGYGNDDSNLGGPYEMDETIAFTVLTNQEGYYRGESKAVYTGKGWADNGFTVAPRFPLQETTQQFRDDYAIQADVRTKYVRQQIQMENGQFDVLLGQYQIENVQPNPSGGSRFSIKYFTPTAWRMASDLRKGTIYDVVSHVPFYDPEGIQTREEKFWQETNKQAFMDLIRQKRYEAYMNLPGTLPQRVRDLAVTIAGNKENFYEKAKAIEEYLRTNYTYETKDVPFPAADQDFVDQFLFDSQRGYCDHFSSSMVVLARSVGMPARWVKGFTAGEQDTTPVPGSDMKKYLVRNKNAHSWVEVWIPGTGWVPFEPTATFAQPVVQEVTPVAAPEQPAEQTERKEPDNPQQTDDSVKVTYEINWRLIGSVTLALCILLLAAGFLFRRRLLIAFYLKRSAGKGDDGKLQIVHAIDRLLTIIQRFGLRRDPNVTVREFGAEMTAKGFRGNEWIQLVRIFERVRYGNKPVEKKEVMESQELWERIVRKIGRTNKR</sequence>
<dbReference type="Pfam" id="PF13559">
    <property type="entry name" value="DUF4129"/>
    <property type="match status" value="1"/>
</dbReference>
<feature type="domain" description="Transglutaminase-like" evidence="3">
    <location>
        <begin position="491"/>
        <end position="568"/>
    </location>
</feature>
<dbReference type="PANTHER" id="PTHR42736:SF1">
    <property type="entry name" value="PROTEIN-GLUTAMINE GAMMA-GLUTAMYLTRANSFERASE"/>
    <property type="match status" value="1"/>
</dbReference>
<keyword evidence="2" id="KW-0472">Membrane</keyword>
<keyword evidence="5" id="KW-1185">Reference proteome</keyword>
<evidence type="ECO:0000256" key="2">
    <source>
        <dbReference type="SAM" id="Phobius"/>
    </source>
</evidence>
<dbReference type="InterPro" id="IPR002931">
    <property type="entry name" value="Transglutaminase-like"/>
</dbReference>
<protein>
    <recommendedName>
        <fullName evidence="3">Transglutaminase-like domain-containing protein</fullName>
    </recommendedName>
</protein>
<feature type="transmembrane region" description="Helical" evidence="2">
    <location>
        <begin position="170"/>
        <end position="187"/>
    </location>
</feature>
<dbReference type="Proteomes" id="UP000217785">
    <property type="component" value="Unassembled WGS sequence"/>
</dbReference>
<evidence type="ECO:0000259" key="3">
    <source>
        <dbReference type="SMART" id="SM00460"/>
    </source>
</evidence>
<dbReference type="InterPro" id="IPR025403">
    <property type="entry name" value="TgpA-like_C"/>
</dbReference>
<feature type="transmembrane region" description="Helical" evidence="2">
    <location>
        <begin position="118"/>
        <end position="136"/>
    </location>
</feature>
<dbReference type="PANTHER" id="PTHR42736">
    <property type="entry name" value="PROTEIN-GLUTAMINE GAMMA-GLUTAMYLTRANSFERASE"/>
    <property type="match status" value="1"/>
</dbReference>
<dbReference type="SMART" id="SM00460">
    <property type="entry name" value="TGc"/>
    <property type="match status" value="1"/>
</dbReference>
<evidence type="ECO:0000313" key="5">
    <source>
        <dbReference type="Proteomes" id="UP000217785"/>
    </source>
</evidence>
<dbReference type="Gene3D" id="3.10.620.30">
    <property type="match status" value="1"/>
</dbReference>
<gene>
    <name evidence="4" type="ORF">EFBL_0378</name>
</gene>
<keyword evidence="2" id="KW-1133">Transmembrane helix</keyword>
<comment type="caution">
    <text evidence="4">The sequence shown here is derived from an EMBL/GenBank/DDBJ whole genome shotgun (WGS) entry which is preliminary data.</text>
</comment>
<feature type="transmembrane region" description="Helical" evidence="2">
    <location>
        <begin position="207"/>
        <end position="225"/>
    </location>
</feature>
<evidence type="ECO:0000256" key="1">
    <source>
        <dbReference type="SAM" id="MobiDB-lite"/>
    </source>
</evidence>
<feature type="transmembrane region" description="Helical" evidence="2">
    <location>
        <begin position="12"/>
        <end position="30"/>
    </location>
</feature>
<evidence type="ECO:0000313" key="4">
    <source>
        <dbReference type="EMBL" id="GAX88764.1"/>
    </source>
</evidence>
<dbReference type="SUPFAM" id="SSF54001">
    <property type="entry name" value="Cysteine proteinases"/>
    <property type="match status" value="1"/>
</dbReference>
<feature type="transmembrane region" description="Helical" evidence="2">
    <location>
        <begin position="66"/>
        <end position="84"/>
    </location>
</feature>